<evidence type="ECO:0000256" key="5">
    <source>
        <dbReference type="SAM" id="SignalP"/>
    </source>
</evidence>
<dbReference type="NCBIfam" id="TIGR00787">
    <property type="entry name" value="dctP"/>
    <property type="match status" value="1"/>
</dbReference>
<keyword evidence="4 5" id="KW-0732">Signal</keyword>
<dbReference type="PANTHER" id="PTHR33376:SF4">
    <property type="entry name" value="SIALIC ACID-BINDING PERIPLASMIC PROTEIN SIAP"/>
    <property type="match status" value="1"/>
</dbReference>
<sequence>MKLSTLRKFTIAIVSSVVMPFGALAQDVTLKLGVVTPTDHPHSISAREFARLVEEKTAGKVAVKVSDNGALGSNPELLDAVQTGIIDFTISTPGVMAEYSASMGILELPYVFASKEHMMTVTRGEVGKQMGASYQEATGVEVLGYFGGAQRNMITTDATIKGIEDLSGLKMRTWEWSVMLDWWSGLGALGSVVAFPEVYTALQTGVVDGAENEFSTFTTARWAEVAKNVSLTQHSITVRPLVGNAGKINNLSDEYQTAIREAAIEAADYDVALEGKMDLENMKALSADYDVVFTEPDKGPMIKSSDAVIKAFAAAEGLEELAEAIAAAAN</sequence>
<feature type="chain" id="PRO_5045177393" evidence="5">
    <location>
        <begin position="26"/>
        <end position="330"/>
    </location>
</feature>
<reference evidence="6 7" key="1">
    <citation type="submission" date="2024-03" db="EMBL/GenBank/DDBJ databases">
        <title>Community enrichment and isolation of bacterial strains for fucoidan degradation.</title>
        <authorList>
            <person name="Sichert A."/>
        </authorList>
    </citation>
    <scope>NUCLEOTIDE SEQUENCE [LARGE SCALE GENOMIC DNA]</scope>
    <source>
        <strain evidence="6 7">AS62</strain>
    </source>
</reference>
<protein>
    <submittedName>
        <fullName evidence="6">TRAP transporter substrate-binding protein</fullName>
    </submittedName>
</protein>
<dbReference type="PIRSF" id="PIRSF006470">
    <property type="entry name" value="DctB"/>
    <property type="match status" value="1"/>
</dbReference>
<evidence type="ECO:0000256" key="1">
    <source>
        <dbReference type="ARBA" id="ARBA00004196"/>
    </source>
</evidence>
<dbReference type="InterPro" id="IPR038404">
    <property type="entry name" value="TRAP_DctP_sf"/>
</dbReference>
<evidence type="ECO:0000313" key="6">
    <source>
        <dbReference type="EMBL" id="MEM5503086.1"/>
    </source>
</evidence>
<keyword evidence="7" id="KW-1185">Reference proteome</keyword>
<dbReference type="Pfam" id="PF03480">
    <property type="entry name" value="DctP"/>
    <property type="match status" value="1"/>
</dbReference>
<keyword evidence="3" id="KW-0813">Transport</keyword>
<evidence type="ECO:0000256" key="2">
    <source>
        <dbReference type="ARBA" id="ARBA00009023"/>
    </source>
</evidence>
<dbReference type="CDD" id="cd13603">
    <property type="entry name" value="PBP2_TRAP_Siap_TeaA_like"/>
    <property type="match status" value="1"/>
</dbReference>
<comment type="similarity">
    <text evidence="2">Belongs to the bacterial solute-binding protein 7 family.</text>
</comment>
<dbReference type="InterPro" id="IPR004682">
    <property type="entry name" value="TRAP_DctP"/>
</dbReference>
<evidence type="ECO:0000256" key="3">
    <source>
        <dbReference type="ARBA" id="ARBA00022448"/>
    </source>
</evidence>
<gene>
    <name evidence="6" type="ORF">WNY59_15975</name>
</gene>
<proteinExistence type="inferred from homology"/>
<dbReference type="PANTHER" id="PTHR33376">
    <property type="match status" value="1"/>
</dbReference>
<organism evidence="6 7">
    <name type="scientific">Ahrensia kielensis</name>
    <dbReference type="NCBI Taxonomy" id="76980"/>
    <lineage>
        <taxon>Bacteria</taxon>
        <taxon>Pseudomonadati</taxon>
        <taxon>Pseudomonadota</taxon>
        <taxon>Alphaproteobacteria</taxon>
        <taxon>Hyphomicrobiales</taxon>
        <taxon>Ahrensiaceae</taxon>
        <taxon>Ahrensia</taxon>
    </lineage>
</organism>
<feature type="signal peptide" evidence="5">
    <location>
        <begin position="1"/>
        <end position="25"/>
    </location>
</feature>
<dbReference type="NCBIfam" id="NF037995">
    <property type="entry name" value="TRAP_S1"/>
    <property type="match status" value="1"/>
</dbReference>
<dbReference type="InterPro" id="IPR018389">
    <property type="entry name" value="DctP_fam"/>
</dbReference>
<dbReference type="Gene3D" id="3.40.190.170">
    <property type="entry name" value="Bacterial extracellular solute-binding protein, family 7"/>
    <property type="match status" value="1"/>
</dbReference>
<dbReference type="Proteomes" id="UP001477870">
    <property type="component" value="Unassembled WGS sequence"/>
</dbReference>
<comment type="caution">
    <text evidence="6">The sequence shown here is derived from an EMBL/GenBank/DDBJ whole genome shotgun (WGS) entry which is preliminary data.</text>
</comment>
<name>A0ABU9TAD2_9HYPH</name>
<evidence type="ECO:0000256" key="4">
    <source>
        <dbReference type="ARBA" id="ARBA00022729"/>
    </source>
</evidence>
<evidence type="ECO:0000313" key="7">
    <source>
        <dbReference type="Proteomes" id="UP001477870"/>
    </source>
</evidence>
<comment type="subcellular location">
    <subcellularLocation>
        <location evidence="1">Cell envelope</location>
    </subcellularLocation>
</comment>
<dbReference type="RefSeq" id="WP_342849276.1">
    <property type="nucleotide sequence ID" value="NZ_JBBMQO010000011.1"/>
</dbReference>
<dbReference type="EMBL" id="JBBMQO010000011">
    <property type="protein sequence ID" value="MEM5503086.1"/>
    <property type="molecule type" value="Genomic_DNA"/>
</dbReference>
<accession>A0ABU9TAD2</accession>